<dbReference type="PANTHER" id="PTHR43877">
    <property type="entry name" value="AMINOALKYLPHOSPHONATE N-ACETYLTRANSFERASE-RELATED-RELATED"/>
    <property type="match status" value="1"/>
</dbReference>
<keyword evidence="2" id="KW-0012">Acyltransferase</keyword>
<accession>A0A3N0EY53</accession>
<gene>
    <name evidence="4" type="ORF">ED312_03475</name>
</gene>
<evidence type="ECO:0000313" key="4">
    <source>
        <dbReference type="EMBL" id="RNL92667.1"/>
    </source>
</evidence>
<evidence type="ECO:0000313" key="5">
    <source>
        <dbReference type="Proteomes" id="UP000267469"/>
    </source>
</evidence>
<proteinExistence type="predicted"/>
<keyword evidence="1 4" id="KW-0808">Transferase</keyword>
<keyword evidence="5" id="KW-1185">Reference proteome</keyword>
<dbReference type="OrthoDB" id="1450704at2"/>
<dbReference type="InterPro" id="IPR016181">
    <property type="entry name" value="Acyl_CoA_acyltransferase"/>
</dbReference>
<dbReference type="CDD" id="cd04301">
    <property type="entry name" value="NAT_SF"/>
    <property type="match status" value="1"/>
</dbReference>
<dbReference type="PROSITE" id="PS51186">
    <property type="entry name" value="GNAT"/>
    <property type="match status" value="1"/>
</dbReference>
<dbReference type="Pfam" id="PF00583">
    <property type="entry name" value="Acetyltransf_1"/>
    <property type="match status" value="1"/>
</dbReference>
<dbReference type="RefSeq" id="WP_123214615.1">
    <property type="nucleotide sequence ID" value="NZ_RJTM01000014.1"/>
</dbReference>
<dbReference type="EMBL" id="RJTM01000014">
    <property type="protein sequence ID" value="RNL92667.1"/>
    <property type="molecule type" value="Genomic_DNA"/>
</dbReference>
<dbReference type="GO" id="GO:0016747">
    <property type="term" value="F:acyltransferase activity, transferring groups other than amino-acyl groups"/>
    <property type="evidence" value="ECO:0007669"/>
    <property type="project" value="InterPro"/>
</dbReference>
<dbReference type="Gene3D" id="3.40.630.30">
    <property type="match status" value="1"/>
</dbReference>
<name>A0A3N0EY53_SINP1</name>
<dbReference type="Proteomes" id="UP000267469">
    <property type="component" value="Unassembled WGS sequence"/>
</dbReference>
<comment type="caution">
    <text evidence="4">The sequence shown here is derived from an EMBL/GenBank/DDBJ whole genome shotgun (WGS) entry which is preliminary data.</text>
</comment>
<organism evidence="4 5">
    <name type="scientific">Sinomicrobium pectinilyticum</name>
    <dbReference type="NCBI Taxonomy" id="1084421"/>
    <lineage>
        <taxon>Bacteria</taxon>
        <taxon>Pseudomonadati</taxon>
        <taxon>Bacteroidota</taxon>
        <taxon>Flavobacteriia</taxon>
        <taxon>Flavobacteriales</taxon>
        <taxon>Flavobacteriaceae</taxon>
        <taxon>Sinomicrobium</taxon>
    </lineage>
</organism>
<dbReference type="SUPFAM" id="SSF55729">
    <property type="entry name" value="Acyl-CoA N-acyltransferases (Nat)"/>
    <property type="match status" value="1"/>
</dbReference>
<feature type="domain" description="N-acetyltransferase" evidence="3">
    <location>
        <begin position="4"/>
        <end position="154"/>
    </location>
</feature>
<dbReference type="PANTHER" id="PTHR43877:SF2">
    <property type="entry name" value="AMINOALKYLPHOSPHONATE N-ACETYLTRANSFERASE-RELATED"/>
    <property type="match status" value="1"/>
</dbReference>
<dbReference type="AlphaFoldDB" id="A0A3N0EY53"/>
<dbReference type="InterPro" id="IPR050832">
    <property type="entry name" value="Bact_Acetyltransf"/>
</dbReference>
<evidence type="ECO:0000259" key="3">
    <source>
        <dbReference type="PROSITE" id="PS51186"/>
    </source>
</evidence>
<evidence type="ECO:0000256" key="2">
    <source>
        <dbReference type="ARBA" id="ARBA00023315"/>
    </source>
</evidence>
<reference evidence="4 5" key="1">
    <citation type="submission" date="2018-10" db="EMBL/GenBank/DDBJ databases">
        <title>Sinomicrobium pectinilyticum sp. nov., a pectinase-producing bacterium isolated from alkaline and saline soil, and emended description of the genus Sinomicrobium.</title>
        <authorList>
            <person name="Cheng B."/>
            <person name="Li C."/>
            <person name="Lai Q."/>
            <person name="Du M."/>
            <person name="Shao Z."/>
            <person name="Xu P."/>
            <person name="Yang C."/>
        </authorList>
    </citation>
    <scope>NUCLEOTIDE SEQUENCE [LARGE SCALE GENOMIC DNA]</scope>
    <source>
        <strain evidence="4 5">5DNS001</strain>
    </source>
</reference>
<dbReference type="InterPro" id="IPR000182">
    <property type="entry name" value="GNAT_dom"/>
</dbReference>
<protein>
    <submittedName>
        <fullName evidence="4">GNAT family N-acetyltransferase</fullName>
    </submittedName>
</protein>
<sequence>MDEIQIRQATPGDLDTLLEFEQGIIEAERPFDSTLKEEKISYYDLGAYIEDSNTEVVVAECDGQLIGSGYARIMEALPYLKHEKYAYLGFMYVRPGYRGKGVNKQIVDALKKWSLKQGVTEMRLNVYSANEAAIKAYEKAGFVKHIINMRMPLV</sequence>
<evidence type="ECO:0000256" key="1">
    <source>
        <dbReference type="ARBA" id="ARBA00022679"/>
    </source>
</evidence>